<dbReference type="InterPro" id="IPR052563">
    <property type="entry name" value="FliK"/>
</dbReference>
<evidence type="ECO:0000313" key="3">
    <source>
        <dbReference type="EMBL" id="MBP1931503.1"/>
    </source>
</evidence>
<gene>
    <name evidence="3" type="ORF">J2Z37_001504</name>
</gene>
<evidence type="ECO:0000256" key="1">
    <source>
        <dbReference type="SAM" id="MobiDB-lite"/>
    </source>
</evidence>
<feature type="region of interest" description="Disordered" evidence="1">
    <location>
        <begin position="399"/>
        <end position="426"/>
    </location>
</feature>
<evidence type="ECO:0000259" key="2">
    <source>
        <dbReference type="Pfam" id="PF02120"/>
    </source>
</evidence>
<organism evidence="3 4">
    <name type="scientific">Ammoniphilus resinae</name>
    <dbReference type="NCBI Taxonomy" id="861532"/>
    <lineage>
        <taxon>Bacteria</taxon>
        <taxon>Bacillati</taxon>
        <taxon>Bacillota</taxon>
        <taxon>Bacilli</taxon>
        <taxon>Bacillales</taxon>
        <taxon>Paenibacillaceae</taxon>
        <taxon>Aneurinibacillus group</taxon>
        <taxon>Ammoniphilus</taxon>
    </lineage>
</organism>
<comment type="caution">
    <text evidence="3">The sequence shown here is derived from an EMBL/GenBank/DDBJ whole genome shotgun (WGS) entry which is preliminary data.</text>
</comment>
<dbReference type="Gene3D" id="3.30.750.140">
    <property type="match status" value="1"/>
</dbReference>
<reference evidence="3 4" key="1">
    <citation type="submission" date="2021-03" db="EMBL/GenBank/DDBJ databases">
        <title>Genomic Encyclopedia of Type Strains, Phase IV (KMG-IV): sequencing the most valuable type-strain genomes for metagenomic binning, comparative biology and taxonomic classification.</title>
        <authorList>
            <person name="Goeker M."/>
        </authorList>
    </citation>
    <scope>NUCLEOTIDE SEQUENCE [LARGE SCALE GENOMIC DNA]</scope>
    <source>
        <strain evidence="3 4">DSM 24738</strain>
    </source>
</reference>
<protein>
    <submittedName>
        <fullName evidence="3">Flagellar hook-length control protein FliK</fullName>
    </submittedName>
</protein>
<dbReference type="InterPro" id="IPR021136">
    <property type="entry name" value="Flagellar_hook_control-like_C"/>
</dbReference>
<dbReference type="Proteomes" id="UP001519343">
    <property type="component" value="Unassembled WGS sequence"/>
</dbReference>
<keyword evidence="3" id="KW-0282">Flagellum</keyword>
<dbReference type="EMBL" id="JAGGKT010000003">
    <property type="protein sequence ID" value="MBP1931503.1"/>
    <property type="molecule type" value="Genomic_DNA"/>
</dbReference>
<dbReference type="PANTHER" id="PTHR37533">
    <property type="entry name" value="FLAGELLAR HOOK-LENGTH CONTROL PROTEIN"/>
    <property type="match status" value="1"/>
</dbReference>
<proteinExistence type="predicted"/>
<name>A0ABS4GMK2_9BACL</name>
<keyword evidence="3" id="KW-0969">Cilium</keyword>
<keyword evidence="4" id="KW-1185">Reference proteome</keyword>
<feature type="compositionally biased region" description="Polar residues" evidence="1">
    <location>
        <begin position="399"/>
        <end position="425"/>
    </location>
</feature>
<dbReference type="CDD" id="cd17470">
    <property type="entry name" value="T3SS_Flik_C"/>
    <property type="match status" value="1"/>
</dbReference>
<dbReference type="Pfam" id="PF02120">
    <property type="entry name" value="Flg_hook"/>
    <property type="match status" value="1"/>
</dbReference>
<sequence length="459" mass="50534">MAAIEMRVSPMGIDAQMGKGNSNQADGNLSFSALLTQMQQSSMLMNSNEALDLPLPEGIQEGSIELLNLPEMDEEDIENLMDSMLQVLTGLVPVIPDPTIKANAALMEDNLSSLLGVQEGMEDSGWMKKEFQTFFTQFTNLLRDLQQKGISLPQNVMQNIQQWEEMVQSYPQMAQLSNGQTEMIGSQLGKEMVTPDQQKVQSNGKPTDDPFNTNLLTKPGEGSLHGRRDGVIEPKTAAVLNPFRTSIANASEQVISTTAAETSLEEMNPDRSKMNHPIPTVPLSTAGFLRMAQIQPTAGQEMIHRENFVQDTMDFLISKMKITHLTGGSEARVTLYPEHLGQLDIKISIQQGQMIAQFITDTATGRDLVESQLASLRASLQQQGIQVDKLEVYQSNDSSFLNQQGQPQQKSGENKQYQQSGSNSEIRIDEEIADAGLDLSAYGADSTRDQVDNNIDFTA</sequence>
<keyword evidence="3" id="KW-0966">Cell projection</keyword>
<dbReference type="InterPro" id="IPR038610">
    <property type="entry name" value="FliK-like_C_sf"/>
</dbReference>
<feature type="domain" description="Flagellar hook-length control protein-like C-terminal" evidence="2">
    <location>
        <begin position="326"/>
        <end position="398"/>
    </location>
</feature>
<dbReference type="PANTHER" id="PTHR37533:SF2">
    <property type="entry name" value="FLAGELLAR HOOK-LENGTH CONTROL PROTEIN"/>
    <property type="match status" value="1"/>
</dbReference>
<feature type="region of interest" description="Disordered" evidence="1">
    <location>
        <begin position="198"/>
        <end position="228"/>
    </location>
</feature>
<accession>A0ABS4GMK2</accession>
<dbReference type="RefSeq" id="WP_209809600.1">
    <property type="nucleotide sequence ID" value="NZ_JAGGKT010000003.1"/>
</dbReference>
<feature type="compositionally biased region" description="Polar residues" evidence="1">
    <location>
        <begin position="198"/>
        <end position="216"/>
    </location>
</feature>
<evidence type="ECO:0000313" key="4">
    <source>
        <dbReference type="Proteomes" id="UP001519343"/>
    </source>
</evidence>